<dbReference type="InterPro" id="IPR009311">
    <property type="entry name" value="IFI6/IFI27-like"/>
</dbReference>
<dbReference type="GO" id="GO:0016020">
    <property type="term" value="C:membrane"/>
    <property type="evidence" value="ECO:0007669"/>
    <property type="project" value="InterPro"/>
</dbReference>
<evidence type="ECO:0000313" key="5">
    <source>
        <dbReference type="Proteomes" id="UP000683925"/>
    </source>
</evidence>
<dbReference type="OrthoDB" id="440424at2759"/>
<dbReference type="Pfam" id="PF06140">
    <property type="entry name" value="Ifi-6-16"/>
    <property type="match status" value="1"/>
</dbReference>
<keyword evidence="5" id="KW-1185">Reference proteome</keyword>
<feature type="signal peptide" evidence="3">
    <location>
        <begin position="1"/>
        <end position="20"/>
    </location>
</feature>
<accession>A0A8S1VMU8</accession>
<feature type="chain" id="PRO_5035793300" description="Transmembrane protein" evidence="3">
    <location>
        <begin position="21"/>
        <end position="337"/>
    </location>
</feature>
<keyword evidence="3" id="KW-0732">Signal</keyword>
<keyword evidence="2" id="KW-0472">Membrane</keyword>
<gene>
    <name evidence="4" type="ORF">POCTA_138.1.T0720228</name>
</gene>
<protein>
    <recommendedName>
        <fullName evidence="6">Transmembrane protein</fullName>
    </recommendedName>
</protein>
<feature type="compositionally biased region" description="Basic and acidic residues" evidence="1">
    <location>
        <begin position="146"/>
        <end position="162"/>
    </location>
</feature>
<comment type="caution">
    <text evidence="4">The sequence shown here is derived from an EMBL/GenBank/DDBJ whole genome shotgun (WGS) entry which is preliminary data.</text>
</comment>
<dbReference type="EMBL" id="CAJJDP010000071">
    <property type="protein sequence ID" value="CAD8179308.1"/>
    <property type="molecule type" value="Genomic_DNA"/>
</dbReference>
<dbReference type="PANTHER" id="PTHR16932:SF18">
    <property type="entry name" value="INTERFERON, ALPHA-INDUCIBLE PROTEIN 27-LIKE 2"/>
    <property type="match status" value="1"/>
</dbReference>
<evidence type="ECO:0000256" key="1">
    <source>
        <dbReference type="SAM" id="MobiDB-lite"/>
    </source>
</evidence>
<dbReference type="PANTHER" id="PTHR16932">
    <property type="entry name" value="INTERFERON ALPHA-INDUCIBLE PROTEIN 27"/>
    <property type="match status" value="1"/>
</dbReference>
<feature type="transmembrane region" description="Helical" evidence="2">
    <location>
        <begin position="112"/>
        <end position="132"/>
    </location>
</feature>
<keyword evidence="2" id="KW-1133">Transmembrane helix</keyword>
<dbReference type="AlphaFoldDB" id="A0A8S1VMU8"/>
<dbReference type="Proteomes" id="UP000683925">
    <property type="component" value="Unassembled WGS sequence"/>
</dbReference>
<organism evidence="4 5">
    <name type="scientific">Paramecium octaurelia</name>
    <dbReference type="NCBI Taxonomy" id="43137"/>
    <lineage>
        <taxon>Eukaryota</taxon>
        <taxon>Sar</taxon>
        <taxon>Alveolata</taxon>
        <taxon>Ciliophora</taxon>
        <taxon>Intramacronucleata</taxon>
        <taxon>Oligohymenophorea</taxon>
        <taxon>Peniculida</taxon>
        <taxon>Parameciidae</taxon>
        <taxon>Paramecium</taxon>
    </lineage>
</organism>
<feature type="region of interest" description="Disordered" evidence="1">
    <location>
        <begin position="146"/>
        <end position="175"/>
    </location>
</feature>
<sequence length="337" mass="38472">MNRKLIAIFFIILTLEGNQAKDDIPQYKRCLEYEKDKIFRCIENHITTAFTYQSVTTFAAFIIAKIGIWLAGFTAMGPAAGSFAAFLQSLIGNVVAGSFFSFLQAVAMGKSILLLLPCLGVGTLVGLIYLVFSCFKDEYCTKVEQLKPPSPEERQKNNDKTNQDSNNQNDNKQEESFWSSTLNLITGLPNRYPTITDKISDLYNQLPNMPEQFKELKQKVLDISSSPFLEFTGDFWEFSSQFASSIKQQIYEGQDQMEALYNRITATFNDYVDGINDLFDFVWRNRETIKEAFEYAIVVLQKQYNQLQAIKNVIENIGQSKKEDACINNFIEYLANL</sequence>
<reference evidence="4" key="1">
    <citation type="submission" date="2021-01" db="EMBL/GenBank/DDBJ databases">
        <authorList>
            <consortium name="Genoscope - CEA"/>
            <person name="William W."/>
        </authorList>
    </citation>
    <scope>NUCLEOTIDE SEQUENCE</scope>
</reference>
<dbReference type="OMA" id="KQEESFW"/>
<evidence type="ECO:0000256" key="2">
    <source>
        <dbReference type="SAM" id="Phobius"/>
    </source>
</evidence>
<feature type="transmembrane region" description="Helical" evidence="2">
    <location>
        <begin position="58"/>
        <end position="76"/>
    </location>
</feature>
<evidence type="ECO:0008006" key="6">
    <source>
        <dbReference type="Google" id="ProtNLM"/>
    </source>
</evidence>
<evidence type="ECO:0000256" key="3">
    <source>
        <dbReference type="SAM" id="SignalP"/>
    </source>
</evidence>
<keyword evidence="2" id="KW-0812">Transmembrane</keyword>
<feature type="transmembrane region" description="Helical" evidence="2">
    <location>
        <begin position="83"/>
        <end position="106"/>
    </location>
</feature>
<proteinExistence type="predicted"/>
<name>A0A8S1VMU8_PAROT</name>
<evidence type="ECO:0000313" key="4">
    <source>
        <dbReference type="EMBL" id="CAD8179308.1"/>
    </source>
</evidence>